<evidence type="ECO:0000313" key="3">
    <source>
        <dbReference type="Proteomes" id="UP000306584"/>
    </source>
</evidence>
<feature type="compositionally biased region" description="Polar residues" evidence="1">
    <location>
        <begin position="10"/>
        <end position="21"/>
    </location>
</feature>
<dbReference type="AlphaFoldDB" id="A0A4V4JSL1"/>
<feature type="region of interest" description="Disordered" evidence="1">
    <location>
        <begin position="1"/>
        <end position="40"/>
    </location>
</feature>
<proteinExistence type="predicted"/>
<organism evidence="2 3">
    <name type="scientific">Aureobasidium pullulans</name>
    <name type="common">Black yeast</name>
    <name type="synonym">Pullularia pullulans</name>
    <dbReference type="NCBI Taxonomy" id="5580"/>
    <lineage>
        <taxon>Eukaryota</taxon>
        <taxon>Fungi</taxon>
        <taxon>Dikarya</taxon>
        <taxon>Ascomycota</taxon>
        <taxon>Pezizomycotina</taxon>
        <taxon>Dothideomycetes</taxon>
        <taxon>Dothideomycetidae</taxon>
        <taxon>Dothideales</taxon>
        <taxon>Saccotheciaceae</taxon>
        <taxon>Aureobasidium</taxon>
    </lineage>
</organism>
<accession>A0A4V4JSL1</accession>
<dbReference type="Proteomes" id="UP000306584">
    <property type="component" value="Unassembled WGS sequence"/>
</dbReference>
<protein>
    <submittedName>
        <fullName evidence="2">Uncharacterized protein</fullName>
    </submittedName>
</protein>
<evidence type="ECO:0000313" key="2">
    <source>
        <dbReference type="EMBL" id="THY14113.1"/>
    </source>
</evidence>
<reference evidence="2 3" key="1">
    <citation type="submission" date="2018-10" db="EMBL/GenBank/DDBJ databases">
        <title>Fifty Aureobasidium pullulans genomes reveal a recombining polyextremotolerant generalist.</title>
        <authorList>
            <person name="Gostincar C."/>
            <person name="Turk M."/>
            <person name="Zajc J."/>
            <person name="Gunde-Cimerman N."/>
        </authorList>
    </citation>
    <scope>NUCLEOTIDE SEQUENCE [LARGE SCALE GENOMIC DNA]</scope>
    <source>
        <strain evidence="2 3">EXF-6604</strain>
    </source>
</reference>
<sequence>MSRVIVYQEQGENTTAGSNQDMRQHWDVEQSEGPAGSHCDGGMIVQGDFMFLKRLERHDLDFCPEVIVGGNSWTEGSLQLGMPAAEVTDGRIPPPSTARHLSRKCTLASC</sequence>
<dbReference type="EMBL" id="QZBD01000451">
    <property type="protein sequence ID" value="THY14113.1"/>
    <property type="molecule type" value="Genomic_DNA"/>
</dbReference>
<name>A0A4V4JSL1_AURPU</name>
<evidence type="ECO:0000256" key="1">
    <source>
        <dbReference type="SAM" id="MobiDB-lite"/>
    </source>
</evidence>
<comment type="caution">
    <text evidence="2">The sequence shown here is derived from an EMBL/GenBank/DDBJ whole genome shotgun (WGS) entry which is preliminary data.</text>
</comment>
<gene>
    <name evidence="2" type="ORF">D6D01_08195</name>
</gene>